<sequence>MTILQKIGLDSKSPAETILTTYNQNETPHMSAIGIQTVNEDKIKMKLYTGTKTLQNIQNKKAATINIVNNAVFLSKQGLPEIFSRKIKSSDFAKAKNVNSPYLKQADAIIEFKVEKTIEKTVSDRIGKSNITEVIGSVKNMEVKNSYPHPFKRAEFYLIESAILATKAIESKKRQKEKLAHEYVEKIELFKNKCEKIAPESRELKTISEILDYFE</sequence>
<dbReference type="InterPro" id="IPR012349">
    <property type="entry name" value="Split_barrel_FMN-bd"/>
</dbReference>
<reference evidence="2 3" key="1">
    <citation type="journal article" date="2016" name="Sci. Rep.">
        <title>Metabolic traits of an uncultured archaeal lineage -MSBL1- from brine pools of the Red Sea.</title>
        <authorList>
            <person name="Mwirichia R."/>
            <person name="Alam I."/>
            <person name="Rashid M."/>
            <person name="Vinu M."/>
            <person name="Ba-Alawi W."/>
            <person name="Anthony Kamau A."/>
            <person name="Kamanda Ngugi D."/>
            <person name="Goker M."/>
            <person name="Klenk H.P."/>
            <person name="Bajic V."/>
            <person name="Stingl U."/>
        </authorList>
    </citation>
    <scope>NUCLEOTIDE SEQUENCE [LARGE SCALE GENOMIC DNA]</scope>
    <source>
        <strain evidence="2">SCGC-AAA259B11</strain>
    </source>
</reference>
<accession>A0A133U554</accession>
<dbReference type="SUPFAM" id="SSF50475">
    <property type="entry name" value="FMN-binding split barrel"/>
    <property type="match status" value="1"/>
</dbReference>
<proteinExistence type="predicted"/>
<dbReference type="Proteomes" id="UP000070184">
    <property type="component" value="Unassembled WGS sequence"/>
</dbReference>
<name>A0A133U554_9EURY</name>
<evidence type="ECO:0000313" key="2">
    <source>
        <dbReference type="EMBL" id="KXA89286.1"/>
    </source>
</evidence>
<dbReference type="Pfam" id="PF04289">
    <property type="entry name" value="DUF447_N"/>
    <property type="match status" value="1"/>
</dbReference>
<dbReference type="AlphaFoldDB" id="A0A133U554"/>
<dbReference type="EMBL" id="LHXK01000044">
    <property type="protein sequence ID" value="KXA89286.1"/>
    <property type="molecule type" value="Genomic_DNA"/>
</dbReference>
<dbReference type="InterPro" id="IPR016733">
    <property type="entry name" value="UCP018747"/>
</dbReference>
<evidence type="ECO:0000259" key="1">
    <source>
        <dbReference type="Pfam" id="PF04289"/>
    </source>
</evidence>
<feature type="domain" description="DUF447" evidence="1">
    <location>
        <begin position="16"/>
        <end position="121"/>
    </location>
</feature>
<dbReference type="InterPro" id="IPR007386">
    <property type="entry name" value="DUF447_N"/>
</dbReference>
<keyword evidence="3" id="KW-1185">Reference proteome</keyword>
<dbReference type="PIRSF" id="PIRSF018747">
    <property type="entry name" value="UCP018747"/>
    <property type="match status" value="1"/>
</dbReference>
<dbReference type="Gene3D" id="2.30.110.10">
    <property type="entry name" value="Electron Transport, Fmn-binding Protein, Chain A"/>
    <property type="match status" value="1"/>
</dbReference>
<evidence type="ECO:0000313" key="3">
    <source>
        <dbReference type="Proteomes" id="UP000070184"/>
    </source>
</evidence>
<protein>
    <recommendedName>
        <fullName evidence="1">DUF447 domain-containing protein</fullName>
    </recommendedName>
</protein>
<gene>
    <name evidence="2" type="ORF">AKJ61_03210</name>
</gene>
<comment type="caution">
    <text evidence="2">The sequence shown here is derived from an EMBL/GenBank/DDBJ whole genome shotgun (WGS) entry which is preliminary data.</text>
</comment>
<organism evidence="2 3">
    <name type="scientific">candidate division MSBL1 archaeon SCGC-AAA259B11</name>
    <dbReference type="NCBI Taxonomy" id="1698260"/>
    <lineage>
        <taxon>Archaea</taxon>
        <taxon>Methanobacteriati</taxon>
        <taxon>Methanobacteriota</taxon>
        <taxon>candidate division MSBL1</taxon>
    </lineage>
</organism>